<sequence>MILLLLLLLLLLLASRGVNCHRCEWRNGQTDHTGHHRFRRRRRQRCAFAIVGECNSSFVKRRWPPVPDGMAEAAVTERFSGSS</sequence>
<reference evidence="2" key="1">
    <citation type="submission" date="2018-01" db="EMBL/GenBank/DDBJ databases">
        <title>An insight into the sialome of Amazonian anophelines.</title>
        <authorList>
            <person name="Ribeiro J.M."/>
            <person name="Scarpassa V."/>
            <person name="Calvo E."/>
        </authorList>
    </citation>
    <scope>NUCLEOTIDE SEQUENCE</scope>
</reference>
<evidence type="ECO:0000256" key="1">
    <source>
        <dbReference type="SAM" id="SignalP"/>
    </source>
</evidence>
<accession>A0A2M4DIC3</accession>
<dbReference type="EMBL" id="GGFL01013095">
    <property type="protein sequence ID" value="MBW77273.1"/>
    <property type="molecule type" value="Transcribed_RNA"/>
</dbReference>
<dbReference type="AlphaFoldDB" id="A0A2M4DIC3"/>
<feature type="signal peptide" evidence="1">
    <location>
        <begin position="1"/>
        <end position="20"/>
    </location>
</feature>
<evidence type="ECO:0000313" key="2">
    <source>
        <dbReference type="EMBL" id="MBW77273.1"/>
    </source>
</evidence>
<protein>
    <submittedName>
        <fullName evidence="2">Putative secreted protein</fullName>
    </submittedName>
</protein>
<organism evidence="2">
    <name type="scientific">Anopheles darlingi</name>
    <name type="common">Mosquito</name>
    <dbReference type="NCBI Taxonomy" id="43151"/>
    <lineage>
        <taxon>Eukaryota</taxon>
        <taxon>Metazoa</taxon>
        <taxon>Ecdysozoa</taxon>
        <taxon>Arthropoda</taxon>
        <taxon>Hexapoda</taxon>
        <taxon>Insecta</taxon>
        <taxon>Pterygota</taxon>
        <taxon>Neoptera</taxon>
        <taxon>Endopterygota</taxon>
        <taxon>Diptera</taxon>
        <taxon>Nematocera</taxon>
        <taxon>Culicoidea</taxon>
        <taxon>Culicidae</taxon>
        <taxon>Anophelinae</taxon>
        <taxon>Anopheles</taxon>
    </lineage>
</organism>
<keyword evidence="1" id="KW-0732">Signal</keyword>
<name>A0A2M4DIC3_ANODA</name>
<feature type="chain" id="PRO_5014850427" evidence="1">
    <location>
        <begin position="21"/>
        <end position="83"/>
    </location>
</feature>
<proteinExistence type="predicted"/>